<name>A0ABR3UJZ7_9PLEO</name>
<gene>
    <name evidence="2" type="ORF">ACET3X_004880</name>
</gene>
<feature type="compositionally biased region" description="Polar residues" evidence="1">
    <location>
        <begin position="63"/>
        <end position="73"/>
    </location>
</feature>
<dbReference type="EMBL" id="JBHGVX010000004">
    <property type="protein sequence ID" value="KAL1796340.1"/>
    <property type="molecule type" value="Genomic_DNA"/>
</dbReference>
<evidence type="ECO:0000256" key="1">
    <source>
        <dbReference type="SAM" id="MobiDB-lite"/>
    </source>
</evidence>
<evidence type="ECO:0000313" key="3">
    <source>
        <dbReference type="Proteomes" id="UP001578633"/>
    </source>
</evidence>
<proteinExistence type="predicted"/>
<feature type="region of interest" description="Disordered" evidence="1">
    <location>
        <begin position="63"/>
        <end position="164"/>
    </location>
</feature>
<feature type="region of interest" description="Disordered" evidence="1">
    <location>
        <begin position="179"/>
        <end position="202"/>
    </location>
</feature>
<accession>A0ABR3UJZ7</accession>
<dbReference type="RefSeq" id="XP_069306924.1">
    <property type="nucleotide sequence ID" value="XM_069451023.1"/>
</dbReference>
<comment type="caution">
    <text evidence="2">The sequence shown here is derived from an EMBL/GenBank/DDBJ whole genome shotgun (WGS) entry which is preliminary data.</text>
</comment>
<protein>
    <submittedName>
        <fullName evidence="2">Uncharacterized protein</fullName>
    </submittedName>
</protein>
<dbReference type="GeneID" id="96085202"/>
<reference evidence="2 3" key="1">
    <citation type="submission" date="2024-09" db="EMBL/GenBank/DDBJ databases">
        <title>T2T genomes of carrot and Alternaria dauci and their utility for understanding host-pathogen interaction during carrot leaf blight disease.</title>
        <authorList>
            <person name="Liu W."/>
            <person name="Xu S."/>
            <person name="Ou C."/>
            <person name="Liu X."/>
            <person name="Zhuang F."/>
            <person name="Deng X.W."/>
        </authorList>
    </citation>
    <scope>NUCLEOTIDE SEQUENCE [LARGE SCALE GENOMIC DNA]</scope>
    <source>
        <strain evidence="2 3">A2016</strain>
    </source>
</reference>
<feature type="compositionally biased region" description="Acidic residues" evidence="1">
    <location>
        <begin position="123"/>
        <end position="134"/>
    </location>
</feature>
<organism evidence="2 3">
    <name type="scientific">Alternaria dauci</name>
    <dbReference type="NCBI Taxonomy" id="48095"/>
    <lineage>
        <taxon>Eukaryota</taxon>
        <taxon>Fungi</taxon>
        <taxon>Dikarya</taxon>
        <taxon>Ascomycota</taxon>
        <taxon>Pezizomycotina</taxon>
        <taxon>Dothideomycetes</taxon>
        <taxon>Pleosporomycetidae</taxon>
        <taxon>Pleosporales</taxon>
        <taxon>Pleosporineae</taxon>
        <taxon>Pleosporaceae</taxon>
        <taxon>Alternaria</taxon>
        <taxon>Alternaria sect. Porri</taxon>
    </lineage>
</organism>
<feature type="compositionally biased region" description="Basic and acidic residues" evidence="1">
    <location>
        <begin position="135"/>
        <end position="148"/>
    </location>
</feature>
<dbReference type="Proteomes" id="UP001578633">
    <property type="component" value="Chromosome 4"/>
</dbReference>
<keyword evidence="3" id="KW-1185">Reference proteome</keyword>
<sequence>MAGNKDVSFSPREMEVLALAWQCMETQPKIDMTKLAALTGYTIGSASVTFGKIKTKIRLLGESLSTNGPSTPRKTGGPGRAKATSTPMSTPKKRGPPTTSDTPAKRARKGTRQPTSSPSDDVSAADDDGDEDEEFEKKVKVKKEEPGFEHGSGFYDESAEDGSAGTSYGFLDGIETFGAGGSIGGGRSAATGYRKLVAPDAE</sequence>
<evidence type="ECO:0000313" key="2">
    <source>
        <dbReference type="EMBL" id="KAL1796340.1"/>
    </source>
</evidence>